<gene>
    <name evidence="6" type="ORF">EYC87_17530</name>
</gene>
<evidence type="ECO:0000313" key="6">
    <source>
        <dbReference type="EMBL" id="MCX2975385.1"/>
    </source>
</evidence>
<evidence type="ECO:0000256" key="4">
    <source>
        <dbReference type="ARBA" id="ARBA00022837"/>
    </source>
</evidence>
<dbReference type="InterPro" id="IPR024607">
    <property type="entry name" value="Sulfatase_CS"/>
</dbReference>
<evidence type="ECO:0000256" key="3">
    <source>
        <dbReference type="ARBA" id="ARBA00022801"/>
    </source>
</evidence>
<dbReference type="SUPFAM" id="SSF53649">
    <property type="entry name" value="Alkaline phosphatase-like"/>
    <property type="match status" value="1"/>
</dbReference>
<evidence type="ECO:0000256" key="1">
    <source>
        <dbReference type="ARBA" id="ARBA00008779"/>
    </source>
</evidence>
<reference evidence="6" key="1">
    <citation type="submission" date="2019-02" db="EMBL/GenBank/DDBJ databases">
        <authorList>
            <person name="Li S.-H."/>
        </authorList>
    </citation>
    <scope>NUCLEOTIDE SEQUENCE</scope>
    <source>
        <strain evidence="6">IMCC8485</strain>
    </source>
</reference>
<keyword evidence="4" id="KW-0106">Calcium</keyword>
<feature type="domain" description="Sulfatase N-terminal" evidence="5">
    <location>
        <begin position="64"/>
        <end position="424"/>
    </location>
</feature>
<comment type="similarity">
    <text evidence="1">Belongs to the sulfatase family.</text>
</comment>
<dbReference type="PANTHER" id="PTHR42693:SF53">
    <property type="entry name" value="ENDO-4-O-SULFATASE"/>
    <property type="match status" value="1"/>
</dbReference>
<proteinExistence type="inferred from homology"/>
<accession>A0ABT3SZG1</accession>
<dbReference type="InterPro" id="IPR017850">
    <property type="entry name" value="Alkaline_phosphatase_core_sf"/>
</dbReference>
<dbReference type="InterPro" id="IPR050738">
    <property type="entry name" value="Sulfatase"/>
</dbReference>
<dbReference type="PROSITE" id="PS00149">
    <property type="entry name" value="SULFATASE_2"/>
    <property type="match status" value="1"/>
</dbReference>
<sequence>MRKLFVALLLVAVTAGIGWQNRVDLLVWAMPRLTALSSPVAPNRPVKWSAGPDIAALPVEQRPPNIVLIMTDDMGFNDISLYNGGAADGSLMTPNIDALAAEGVRFDNGYAGNAICAPSRAISMTGRYNTRFGYEFTPFPKIGVTISQWMLDQNPGALPGFIDAERADAMPGVYEAGMPANEITVAELLRDSGYYTAHIGKWHLGSEGDMAPNQQGFDDSLELSGLLYLPEDDPNVVNQKFPHDVTDRMVWAAGKFSARFNGSEEFAPAKYLTDYYTDEAVKVIEANRNRPFFLYLAHWGPHNPLQASREDYQSLAHIEEHGLRVYASMLRSLDRSVARVTKALADNGLTDNTLILFTSDNGGTHIIEQADINAPYRGWKMTQFEGGLHVPFIAKWPARLPAGRTYQRAVHHMDLMPTIAAAANAALPTDRKIDGVDLIPFILGERSEPPHRTLFWRSGHHQSVLHEGWKLIRANQPDQPAGTPQKKFLFHLSADPTEQRNLAEQRLDKLAELEALLAAHNAEQVDPIWPSVIAGPMVIDKHGGQPYEPGDDYIYWPN</sequence>
<keyword evidence="7" id="KW-1185">Reference proteome</keyword>
<name>A0ABT3SZG1_9GAMM</name>
<evidence type="ECO:0000256" key="2">
    <source>
        <dbReference type="ARBA" id="ARBA00022723"/>
    </source>
</evidence>
<dbReference type="PANTHER" id="PTHR42693">
    <property type="entry name" value="ARYLSULFATASE FAMILY MEMBER"/>
    <property type="match status" value="1"/>
</dbReference>
<dbReference type="Gene3D" id="3.40.720.10">
    <property type="entry name" value="Alkaline Phosphatase, subunit A"/>
    <property type="match status" value="1"/>
</dbReference>
<comment type="caution">
    <text evidence="6">The sequence shown here is derived from an EMBL/GenBank/DDBJ whole genome shotgun (WGS) entry which is preliminary data.</text>
</comment>
<dbReference type="InterPro" id="IPR000917">
    <property type="entry name" value="Sulfatase_N"/>
</dbReference>
<keyword evidence="2" id="KW-0479">Metal-binding</keyword>
<evidence type="ECO:0000259" key="5">
    <source>
        <dbReference type="Pfam" id="PF00884"/>
    </source>
</evidence>
<protein>
    <submittedName>
        <fullName evidence="6">Sulfatase</fullName>
    </submittedName>
</protein>
<evidence type="ECO:0000313" key="7">
    <source>
        <dbReference type="Proteomes" id="UP001143307"/>
    </source>
</evidence>
<dbReference type="Gene3D" id="3.30.1120.10">
    <property type="match status" value="1"/>
</dbReference>
<dbReference type="EMBL" id="SHNP01000007">
    <property type="protein sequence ID" value="MCX2975385.1"/>
    <property type="molecule type" value="Genomic_DNA"/>
</dbReference>
<dbReference type="RefSeq" id="WP_279254024.1">
    <property type="nucleotide sequence ID" value="NZ_SHNP01000007.1"/>
</dbReference>
<organism evidence="6 7">
    <name type="scientific">Candidatus Seongchinamella marina</name>
    <dbReference type="NCBI Taxonomy" id="2518990"/>
    <lineage>
        <taxon>Bacteria</taxon>
        <taxon>Pseudomonadati</taxon>
        <taxon>Pseudomonadota</taxon>
        <taxon>Gammaproteobacteria</taxon>
        <taxon>Cellvibrionales</taxon>
        <taxon>Halieaceae</taxon>
        <taxon>Seongchinamella</taxon>
    </lineage>
</organism>
<keyword evidence="3" id="KW-0378">Hydrolase</keyword>
<dbReference type="Pfam" id="PF00884">
    <property type="entry name" value="Sulfatase"/>
    <property type="match status" value="1"/>
</dbReference>
<dbReference type="Proteomes" id="UP001143307">
    <property type="component" value="Unassembled WGS sequence"/>
</dbReference>